<accession>A0A9D3YXJ3</accession>
<evidence type="ECO:0000313" key="2">
    <source>
        <dbReference type="Proteomes" id="UP000828390"/>
    </source>
</evidence>
<dbReference type="Proteomes" id="UP000828390">
    <property type="component" value="Unassembled WGS sequence"/>
</dbReference>
<proteinExistence type="predicted"/>
<evidence type="ECO:0000313" key="1">
    <source>
        <dbReference type="EMBL" id="KAH3706244.1"/>
    </source>
</evidence>
<comment type="caution">
    <text evidence="1">The sequence shown here is derived from an EMBL/GenBank/DDBJ whole genome shotgun (WGS) entry which is preliminary data.</text>
</comment>
<protein>
    <submittedName>
        <fullName evidence="1">Uncharacterized protein</fullName>
    </submittedName>
</protein>
<organism evidence="1 2">
    <name type="scientific">Dreissena polymorpha</name>
    <name type="common">Zebra mussel</name>
    <name type="synonym">Mytilus polymorpha</name>
    <dbReference type="NCBI Taxonomy" id="45954"/>
    <lineage>
        <taxon>Eukaryota</taxon>
        <taxon>Metazoa</taxon>
        <taxon>Spiralia</taxon>
        <taxon>Lophotrochozoa</taxon>
        <taxon>Mollusca</taxon>
        <taxon>Bivalvia</taxon>
        <taxon>Autobranchia</taxon>
        <taxon>Heteroconchia</taxon>
        <taxon>Euheterodonta</taxon>
        <taxon>Imparidentia</taxon>
        <taxon>Neoheterodontei</taxon>
        <taxon>Myida</taxon>
        <taxon>Dreissenoidea</taxon>
        <taxon>Dreissenidae</taxon>
        <taxon>Dreissena</taxon>
    </lineage>
</organism>
<reference evidence="1" key="2">
    <citation type="submission" date="2020-11" db="EMBL/GenBank/DDBJ databases">
        <authorList>
            <person name="McCartney M.A."/>
            <person name="Auch B."/>
            <person name="Kono T."/>
            <person name="Mallez S."/>
            <person name="Becker A."/>
            <person name="Gohl D.M."/>
            <person name="Silverstein K.A.T."/>
            <person name="Koren S."/>
            <person name="Bechman K.B."/>
            <person name="Herman A."/>
            <person name="Abrahante J.E."/>
            <person name="Garbe J."/>
        </authorList>
    </citation>
    <scope>NUCLEOTIDE SEQUENCE</scope>
    <source>
        <strain evidence="1">Duluth1</strain>
        <tissue evidence="1">Whole animal</tissue>
    </source>
</reference>
<name>A0A9D3YXJ3_DREPO</name>
<reference evidence="1" key="1">
    <citation type="journal article" date="2019" name="bioRxiv">
        <title>The Genome of the Zebra Mussel, Dreissena polymorpha: A Resource for Invasive Species Research.</title>
        <authorList>
            <person name="McCartney M.A."/>
            <person name="Auch B."/>
            <person name="Kono T."/>
            <person name="Mallez S."/>
            <person name="Zhang Y."/>
            <person name="Obille A."/>
            <person name="Becker A."/>
            <person name="Abrahante J.E."/>
            <person name="Garbe J."/>
            <person name="Badalamenti J.P."/>
            <person name="Herman A."/>
            <person name="Mangelson H."/>
            <person name="Liachko I."/>
            <person name="Sullivan S."/>
            <person name="Sone E.D."/>
            <person name="Koren S."/>
            <person name="Silverstein K.A.T."/>
            <person name="Beckman K.B."/>
            <person name="Gohl D.M."/>
        </authorList>
    </citation>
    <scope>NUCLEOTIDE SEQUENCE</scope>
    <source>
        <strain evidence="1">Duluth1</strain>
        <tissue evidence="1">Whole animal</tissue>
    </source>
</reference>
<dbReference type="EMBL" id="JAIWYP010000014">
    <property type="protein sequence ID" value="KAH3706244.1"/>
    <property type="molecule type" value="Genomic_DNA"/>
</dbReference>
<dbReference type="AlphaFoldDB" id="A0A9D3YXJ3"/>
<keyword evidence="2" id="KW-1185">Reference proteome</keyword>
<gene>
    <name evidence="1" type="ORF">DPMN_065629</name>
</gene>
<sequence length="138" mass="15471">MVFYKIIMGTFPSHAAVIRASNKDVNSALDTFVKVIRYYEGDYQSDMDDYCDKEVRISDPVPLKSLQGYEKSCPGTEESSLAVVNAGSIKQYQELQHALESYHQYVATNTLFHALRPPPPTHTLACSAGQIKQHTTKK</sequence>